<dbReference type="AlphaFoldDB" id="A0A6V7H1I7"/>
<feature type="compositionally biased region" description="Low complexity" evidence="1">
    <location>
        <begin position="52"/>
        <end position="61"/>
    </location>
</feature>
<feature type="signal peptide" evidence="2">
    <location>
        <begin position="1"/>
        <end position="19"/>
    </location>
</feature>
<dbReference type="EMBL" id="CAJDYZ010005600">
    <property type="protein sequence ID" value="CAD1472583.1"/>
    <property type="molecule type" value="Genomic_DNA"/>
</dbReference>
<proteinExistence type="predicted"/>
<name>A0A6V7H1I7_9HYME</name>
<keyword evidence="4" id="KW-1185">Reference proteome</keyword>
<evidence type="ECO:0000256" key="1">
    <source>
        <dbReference type="SAM" id="MobiDB-lite"/>
    </source>
</evidence>
<dbReference type="OrthoDB" id="6413868at2759"/>
<protein>
    <recommendedName>
        <fullName evidence="5">EGF-like domain-containing protein</fullName>
    </recommendedName>
</protein>
<accession>A0A6V7H1I7</accession>
<gene>
    <name evidence="3" type="ORF">MHI_LOCUS307367</name>
</gene>
<dbReference type="Gene3D" id="2.20.20.160">
    <property type="match status" value="1"/>
</dbReference>
<feature type="region of interest" description="Disordered" evidence="1">
    <location>
        <begin position="111"/>
        <end position="186"/>
    </location>
</feature>
<sequence>MKSIRGAIWLVPLAVGCMALPAQLETNSKNTGKTTRQARTMPLHFNESGPNNSSTVTTTTTSDRRNDSVIDDNNVVNDNYTDVKSSNDVDGIVASKSKPYFAGVSATISNNDGALTTSISTPTLTTTSTSTEQRPLAGTTELSLTSSPSSSSSPPPNWSIADGKTESTSSRTIASNRDASSSFLSSSKRSTTATFNEFVTTPATTSVKETRESTGKIRPQIKLTTNYTSLAETGVRLPEGASAALAKPTKYHYYPHNQHIYLLPECAVQQVCNAVYVRLNFTQPLCACPGRYRDPCSASLDSDDLHTTELVTDPRTKALTLVKTCEPVAEMRECRVPRDWSLLALQNVRTGKSHYLVICRCPDANILEGPMSHDQPTYASVPGIRVYGMMCVQGNRRGRPLRYTRSLSEDRDFQREIEHDDKGNANDRLNFPWYKVQQLMDAALWD</sequence>
<evidence type="ECO:0008006" key="5">
    <source>
        <dbReference type="Google" id="ProtNLM"/>
    </source>
</evidence>
<feature type="compositionally biased region" description="Low complexity" evidence="1">
    <location>
        <begin position="116"/>
        <end position="131"/>
    </location>
</feature>
<dbReference type="Proteomes" id="UP000752696">
    <property type="component" value="Unassembled WGS sequence"/>
</dbReference>
<evidence type="ECO:0000313" key="4">
    <source>
        <dbReference type="Proteomes" id="UP000752696"/>
    </source>
</evidence>
<evidence type="ECO:0000313" key="3">
    <source>
        <dbReference type="EMBL" id="CAD1472583.1"/>
    </source>
</evidence>
<feature type="compositionally biased region" description="Low complexity" evidence="1">
    <location>
        <begin position="175"/>
        <end position="186"/>
    </location>
</feature>
<feature type="region of interest" description="Disordered" evidence="1">
    <location>
        <begin position="42"/>
        <end position="75"/>
    </location>
</feature>
<dbReference type="PROSITE" id="PS51257">
    <property type="entry name" value="PROKAR_LIPOPROTEIN"/>
    <property type="match status" value="1"/>
</dbReference>
<feature type="chain" id="PRO_5028468652" description="EGF-like domain-containing protein" evidence="2">
    <location>
        <begin position="20"/>
        <end position="446"/>
    </location>
</feature>
<organism evidence="3 4">
    <name type="scientific">Heterotrigona itama</name>
    <dbReference type="NCBI Taxonomy" id="395501"/>
    <lineage>
        <taxon>Eukaryota</taxon>
        <taxon>Metazoa</taxon>
        <taxon>Ecdysozoa</taxon>
        <taxon>Arthropoda</taxon>
        <taxon>Hexapoda</taxon>
        <taxon>Insecta</taxon>
        <taxon>Pterygota</taxon>
        <taxon>Neoptera</taxon>
        <taxon>Endopterygota</taxon>
        <taxon>Hymenoptera</taxon>
        <taxon>Apocrita</taxon>
        <taxon>Aculeata</taxon>
        <taxon>Apoidea</taxon>
        <taxon>Anthophila</taxon>
        <taxon>Apidae</taxon>
        <taxon>Heterotrigona</taxon>
    </lineage>
</organism>
<evidence type="ECO:0000256" key="2">
    <source>
        <dbReference type="SAM" id="SignalP"/>
    </source>
</evidence>
<keyword evidence="2" id="KW-0732">Signal</keyword>
<reference evidence="3" key="1">
    <citation type="submission" date="2020-07" db="EMBL/GenBank/DDBJ databases">
        <authorList>
            <person name="Nazaruddin N."/>
        </authorList>
    </citation>
    <scope>NUCLEOTIDE SEQUENCE</scope>
</reference>
<comment type="caution">
    <text evidence="3">The sequence shown here is derived from an EMBL/GenBank/DDBJ whole genome shotgun (WGS) entry which is preliminary data.</text>
</comment>